<sequence length="523" mass="55178">MVAQFLGLKLRLLSNHFKRSPAQVVGVLAGLAYATAMAVVLVVALVGLRLAGDVTLIRDALTVAGSIIVLGFFVLPLILGTEDSMEPRKFALLGLANRELSFGLLLAGLLGVPAVTLTLVLLGTVVTWSRGVLETMLALVAAAFTLATCVILARLSMAWGALLLATRRSREFTGVGGIVLLVVLAPIVLLVLNTNWGRSGRGLLGELGTILSWTPLGASSAVAGDAATGFWAPAVLKLLIAGATVFLLWVAWQATVARMLVTPGRAAVARHQGGLGWFDRLPHNAIGVIAARSFTYWARDSRYWVSLIMIPFVPILAVLPLAIAGVPLHWLALIPVPLMCLFLGWAVHNDVAYDSTAIWLHVASGTRGFADRIGRLLPALALGIPLIGLGSALSIYVYEDWVVLPSMLGVSTCLFLTGLGFSSFTSSRMPYPVTKPGDSPFAQPQASESSAFTQSLAFLGPIVLTVPAAACAVLGFREDPMWHMLALTTGVGVGLLAVIVGVWVGGRTFERRGPDMLASALRA</sequence>
<dbReference type="EMBL" id="JACHBQ010000001">
    <property type="protein sequence ID" value="MBB5641825.1"/>
    <property type="molecule type" value="Genomic_DNA"/>
</dbReference>
<keyword evidence="1" id="KW-0812">Transmembrane</keyword>
<evidence type="ECO:0000313" key="3">
    <source>
        <dbReference type="Proteomes" id="UP000561726"/>
    </source>
</evidence>
<proteinExistence type="predicted"/>
<feature type="transmembrane region" description="Helical" evidence="1">
    <location>
        <begin position="21"/>
        <end position="48"/>
    </location>
</feature>
<reference evidence="2 3" key="1">
    <citation type="submission" date="2020-08" db="EMBL/GenBank/DDBJ databases">
        <title>Sequencing the genomes of 1000 actinobacteria strains.</title>
        <authorList>
            <person name="Klenk H.-P."/>
        </authorList>
    </citation>
    <scope>NUCLEOTIDE SEQUENCE [LARGE SCALE GENOMIC DNA]</scope>
    <source>
        <strain evidence="2 3">DSM 21065</strain>
    </source>
</reference>
<feature type="transmembrane region" description="Helical" evidence="1">
    <location>
        <begin position="303"/>
        <end position="323"/>
    </location>
</feature>
<organism evidence="2 3">
    <name type="scientific">Cryobacterium roopkundense</name>
    <dbReference type="NCBI Taxonomy" id="1001240"/>
    <lineage>
        <taxon>Bacteria</taxon>
        <taxon>Bacillati</taxon>
        <taxon>Actinomycetota</taxon>
        <taxon>Actinomycetes</taxon>
        <taxon>Micrococcales</taxon>
        <taxon>Microbacteriaceae</taxon>
        <taxon>Cryobacterium</taxon>
    </lineage>
</organism>
<accession>A0A7W8ZXN5</accession>
<feature type="transmembrane region" description="Helical" evidence="1">
    <location>
        <begin position="376"/>
        <end position="396"/>
    </location>
</feature>
<dbReference type="Proteomes" id="UP000561726">
    <property type="component" value="Unassembled WGS sequence"/>
</dbReference>
<protein>
    <submittedName>
        <fullName evidence="2">ABC-2 type transport system permease protein</fullName>
    </submittedName>
</protein>
<evidence type="ECO:0000256" key="1">
    <source>
        <dbReference type="SAM" id="Phobius"/>
    </source>
</evidence>
<comment type="caution">
    <text evidence="2">The sequence shown here is derived from an EMBL/GenBank/DDBJ whole genome shotgun (WGS) entry which is preliminary data.</text>
</comment>
<feature type="transmembrane region" description="Helical" evidence="1">
    <location>
        <begin position="230"/>
        <end position="252"/>
    </location>
</feature>
<feature type="transmembrane region" description="Helical" evidence="1">
    <location>
        <begin position="137"/>
        <end position="165"/>
    </location>
</feature>
<keyword evidence="1" id="KW-0472">Membrane</keyword>
<feature type="transmembrane region" description="Helical" evidence="1">
    <location>
        <begin position="402"/>
        <end position="421"/>
    </location>
</feature>
<feature type="transmembrane region" description="Helical" evidence="1">
    <location>
        <begin position="329"/>
        <end position="347"/>
    </location>
</feature>
<feature type="transmembrane region" description="Helical" evidence="1">
    <location>
        <begin position="456"/>
        <end position="476"/>
    </location>
</feature>
<feature type="transmembrane region" description="Helical" evidence="1">
    <location>
        <begin position="172"/>
        <end position="192"/>
    </location>
</feature>
<dbReference type="AlphaFoldDB" id="A0A7W8ZXN5"/>
<gene>
    <name evidence="2" type="ORF">BJ997_002373</name>
</gene>
<feature type="transmembrane region" description="Helical" evidence="1">
    <location>
        <begin position="100"/>
        <end position="125"/>
    </location>
</feature>
<keyword evidence="1" id="KW-1133">Transmembrane helix</keyword>
<dbReference type="OrthoDB" id="3261041at2"/>
<name>A0A7W8ZXN5_9MICO</name>
<feature type="transmembrane region" description="Helical" evidence="1">
    <location>
        <begin position="60"/>
        <end position="79"/>
    </location>
</feature>
<dbReference type="RefSeq" id="WP_152602276.1">
    <property type="nucleotide sequence ID" value="NZ_JACHBQ010000001.1"/>
</dbReference>
<feature type="transmembrane region" description="Helical" evidence="1">
    <location>
        <begin position="482"/>
        <end position="504"/>
    </location>
</feature>
<evidence type="ECO:0000313" key="2">
    <source>
        <dbReference type="EMBL" id="MBB5641825.1"/>
    </source>
</evidence>